<dbReference type="Proteomes" id="UP000634136">
    <property type="component" value="Unassembled WGS sequence"/>
</dbReference>
<protein>
    <submittedName>
        <fullName evidence="1">Uncharacterized protein</fullName>
    </submittedName>
</protein>
<evidence type="ECO:0000313" key="2">
    <source>
        <dbReference type="Proteomes" id="UP000634136"/>
    </source>
</evidence>
<dbReference type="EMBL" id="JAAIUW010000005">
    <property type="protein sequence ID" value="KAF7833062.1"/>
    <property type="molecule type" value="Genomic_DNA"/>
</dbReference>
<accession>A0A834WVE8</accession>
<gene>
    <name evidence="1" type="ORF">G2W53_015395</name>
</gene>
<keyword evidence="2" id="KW-1185">Reference proteome</keyword>
<comment type="caution">
    <text evidence="1">The sequence shown here is derived from an EMBL/GenBank/DDBJ whole genome shotgun (WGS) entry which is preliminary data.</text>
</comment>
<name>A0A834WVE8_9FABA</name>
<sequence length="25" mass="2933">MGVTKTTLFVHVAKKTREMLEQPRM</sequence>
<dbReference type="AlphaFoldDB" id="A0A834WVE8"/>
<organism evidence="1 2">
    <name type="scientific">Senna tora</name>
    <dbReference type="NCBI Taxonomy" id="362788"/>
    <lineage>
        <taxon>Eukaryota</taxon>
        <taxon>Viridiplantae</taxon>
        <taxon>Streptophyta</taxon>
        <taxon>Embryophyta</taxon>
        <taxon>Tracheophyta</taxon>
        <taxon>Spermatophyta</taxon>
        <taxon>Magnoliopsida</taxon>
        <taxon>eudicotyledons</taxon>
        <taxon>Gunneridae</taxon>
        <taxon>Pentapetalae</taxon>
        <taxon>rosids</taxon>
        <taxon>fabids</taxon>
        <taxon>Fabales</taxon>
        <taxon>Fabaceae</taxon>
        <taxon>Caesalpinioideae</taxon>
        <taxon>Cassia clade</taxon>
        <taxon>Senna</taxon>
    </lineage>
</organism>
<proteinExistence type="predicted"/>
<reference evidence="1" key="1">
    <citation type="submission" date="2020-09" db="EMBL/GenBank/DDBJ databases">
        <title>Genome-Enabled Discovery of Anthraquinone Biosynthesis in Senna tora.</title>
        <authorList>
            <person name="Kang S.-H."/>
            <person name="Pandey R.P."/>
            <person name="Lee C.-M."/>
            <person name="Sim J.-S."/>
            <person name="Jeong J.-T."/>
            <person name="Choi B.-S."/>
            <person name="Jung M."/>
            <person name="Ginzburg D."/>
            <person name="Zhao K."/>
            <person name="Won S.Y."/>
            <person name="Oh T.-J."/>
            <person name="Yu Y."/>
            <person name="Kim N.-H."/>
            <person name="Lee O.R."/>
            <person name="Lee T.-H."/>
            <person name="Bashyal P."/>
            <person name="Kim T.-S."/>
            <person name="Lee W.-H."/>
            <person name="Kawkins C."/>
            <person name="Kim C.-K."/>
            <person name="Kim J.S."/>
            <person name="Ahn B.O."/>
            <person name="Rhee S.Y."/>
            <person name="Sohng J.K."/>
        </authorList>
    </citation>
    <scope>NUCLEOTIDE SEQUENCE</scope>
    <source>
        <tissue evidence="1">Leaf</tissue>
    </source>
</reference>
<evidence type="ECO:0000313" key="1">
    <source>
        <dbReference type="EMBL" id="KAF7833062.1"/>
    </source>
</evidence>